<evidence type="ECO:0008006" key="3">
    <source>
        <dbReference type="Google" id="ProtNLM"/>
    </source>
</evidence>
<accession>A0A7C8M6Q8</accession>
<dbReference type="AlphaFoldDB" id="A0A7C8M6Q8"/>
<evidence type="ECO:0000313" key="2">
    <source>
        <dbReference type="Proteomes" id="UP000481861"/>
    </source>
</evidence>
<dbReference type="EMBL" id="JAADJZ010000010">
    <property type="protein sequence ID" value="KAF2872200.1"/>
    <property type="molecule type" value="Genomic_DNA"/>
</dbReference>
<sequence>MDSLTFLLDGERGNATLVVQLPGSISRICNVCPYRLLERCPLLYHAFEQASHASLASIETSTLAAAVSFLRFLYTGDYYPAAGYASRLQCPLLIHAELYKIAEDFDVPELQVATYVSFMRETELACSLPAPPLALAETILFTYKHLASRRSRQEHSIVDTLLNYCISTFRYHRLGEDPQFRAIATQTPLFLQDLCQTNMKRGFEDEAATDVISFCNSVPTVTALTNKLLVHDIHHDLFSDLEESVVNADNEEEHNRDQLWDMTTDDTYELARRPKNVQNLPMELDSAASSDVEEGFTIVHRPRFNLHVSTDTKTSPTNDTNDTSSSPLEMITVALSDDDLMMETSPAMPAGNNWTLIHDLTDDWDLI</sequence>
<organism evidence="1 2">
    <name type="scientific">Massariosphaeria phaeospora</name>
    <dbReference type="NCBI Taxonomy" id="100035"/>
    <lineage>
        <taxon>Eukaryota</taxon>
        <taxon>Fungi</taxon>
        <taxon>Dikarya</taxon>
        <taxon>Ascomycota</taxon>
        <taxon>Pezizomycotina</taxon>
        <taxon>Dothideomycetes</taxon>
        <taxon>Pleosporomycetidae</taxon>
        <taxon>Pleosporales</taxon>
        <taxon>Pleosporales incertae sedis</taxon>
        <taxon>Massariosphaeria</taxon>
    </lineage>
</organism>
<dbReference type="Proteomes" id="UP000481861">
    <property type="component" value="Unassembled WGS sequence"/>
</dbReference>
<reference evidence="1 2" key="1">
    <citation type="submission" date="2020-01" db="EMBL/GenBank/DDBJ databases">
        <authorList>
            <consortium name="DOE Joint Genome Institute"/>
            <person name="Haridas S."/>
            <person name="Albert R."/>
            <person name="Binder M."/>
            <person name="Bloem J."/>
            <person name="Labutti K."/>
            <person name="Salamov A."/>
            <person name="Andreopoulos B."/>
            <person name="Baker S.E."/>
            <person name="Barry K."/>
            <person name="Bills G."/>
            <person name="Bluhm B.H."/>
            <person name="Cannon C."/>
            <person name="Castanera R."/>
            <person name="Culley D.E."/>
            <person name="Daum C."/>
            <person name="Ezra D."/>
            <person name="Gonzalez J.B."/>
            <person name="Henrissat B."/>
            <person name="Kuo A."/>
            <person name="Liang C."/>
            <person name="Lipzen A."/>
            <person name="Lutzoni F."/>
            <person name="Magnuson J."/>
            <person name="Mondo S."/>
            <person name="Nolan M."/>
            <person name="Ohm R."/>
            <person name="Pangilinan J."/>
            <person name="Park H.-J.H."/>
            <person name="Ramirez L."/>
            <person name="Alfaro M."/>
            <person name="Sun H."/>
            <person name="Tritt A."/>
            <person name="Yoshinaga Y."/>
            <person name="Zwiers L.-H.L."/>
            <person name="Turgeon B.G."/>
            <person name="Goodwin S.B."/>
            <person name="Spatafora J.W."/>
            <person name="Crous P.W."/>
            <person name="Grigoriev I.V."/>
        </authorList>
    </citation>
    <scope>NUCLEOTIDE SEQUENCE [LARGE SCALE GENOMIC DNA]</scope>
    <source>
        <strain evidence="1 2">CBS 611.86</strain>
    </source>
</reference>
<comment type="caution">
    <text evidence="1">The sequence shown here is derived from an EMBL/GenBank/DDBJ whole genome shotgun (WGS) entry which is preliminary data.</text>
</comment>
<protein>
    <recommendedName>
        <fullName evidence="3">BTB domain-containing protein</fullName>
    </recommendedName>
</protein>
<dbReference type="OrthoDB" id="3945102at2759"/>
<gene>
    <name evidence="1" type="ORF">BDV95DRAFT_38573</name>
</gene>
<name>A0A7C8M6Q8_9PLEO</name>
<proteinExistence type="predicted"/>
<evidence type="ECO:0000313" key="1">
    <source>
        <dbReference type="EMBL" id="KAF2872200.1"/>
    </source>
</evidence>
<keyword evidence="2" id="KW-1185">Reference proteome</keyword>